<evidence type="ECO:0000313" key="2">
    <source>
        <dbReference type="EMBL" id="KAJ3483782.1"/>
    </source>
</evidence>
<accession>A0AAD5V6Y1</accession>
<feature type="compositionally biased region" description="Polar residues" evidence="1">
    <location>
        <begin position="436"/>
        <end position="448"/>
    </location>
</feature>
<comment type="caution">
    <text evidence="2">The sequence shown here is derived from an EMBL/GenBank/DDBJ whole genome shotgun (WGS) entry which is preliminary data.</text>
</comment>
<sequence length="448" mass="48559">MATKSVTFQSKDLGEDTKLLLCFVSPTPDLFVRRFPIAWKVATLSGKGFSSFTATYVNAPSFCVAQVDPKSKIVTTGNYVPMQAGQETTLHAEQNVRPPVFYFSDPTSIGGDIIKVTNASGQTVDMGVGFISNLDHPSETVDTTTVIRDVTNGSTVNGDFAPVIRAYVGLDIKENEILGKQIQHYQPVWQADVLNLEKHTTVIITREDVGTKPKPEVPAPAPAPVHKVVIPEIKAEGKKPEVQVKFGAAIVPEQKPVAAPVVKPEVKVEEQRAFGAVLAFSNHETVVPGVKEIAEHLIAKHYDVKFTHTVSTNPLQPPSLIDGSVRLQSESTNATLDLNLPHGVSLKNAEEELIAIITKLPPIFKEKPQITSRYGSKKISSGKNFTYWVTVNAASKDWEFAPKQAEVKAKTVPSSSGNFLSPMNGVPHTKNRPLSRKSSAVNLNGSVA</sequence>
<protein>
    <submittedName>
        <fullName evidence="2">Uncharacterized protein</fullName>
    </submittedName>
</protein>
<feature type="region of interest" description="Disordered" evidence="1">
    <location>
        <begin position="411"/>
        <end position="448"/>
    </location>
</feature>
<organism evidence="2 3">
    <name type="scientific">Meripilus lineatus</name>
    <dbReference type="NCBI Taxonomy" id="2056292"/>
    <lineage>
        <taxon>Eukaryota</taxon>
        <taxon>Fungi</taxon>
        <taxon>Dikarya</taxon>
        <taxon>Basidiomycota</taxon>
        <taxon>Agaricomycotina</taxon>
        <taxon>Agaricomycetes</taxon>
        <taxon>Polyporales</taxon>
        <taxon>Meripilaceae</taxon>
        <taxon>Meripilus</taxon>
    </lineage>
</organism>
<gene>
    <name evidence="2" type="ORF">NLI96_g6080</name>
</gene>
<reference evidence="2" key="1">
    <citation type="submission" date="2022-07" db="EMBL/GenBank/DDBJ databases">
        <title>Genome Sequence of Physisporinus lineatus.</title>
        <authorList>
            <person name="Buettner E."/>
        </authorList>
    </citation>
    <scope>NUCLEOTIDE SEQUENCE</scope>
    <source>
        <strain evidence="2">VT162</strain>
    </source>
</reference>
<dbReference type="EMBL" id="JANAWD010000214">
    <property type="protein sequence ID" value="KAJ3483782.1"/>
    <property type="molecule type" value="Genomic_DNA"/>
</dbReference>
<evidence type="ECO:0000256" key="1">
    <source>
        <dbReference type="SAM" id="MobiDB-lite"/>
    </source>
</evidence>
<proteinExistence type="predicted"/>
<feature type="compositionally biased region" description="Polar residues" evidence="1">
    <location>
        <begin position="412"/>
        <end position="421"/>
    </location>
</feature>
<evidence type="ECO:0000313" key="3">
    <source>
        <dbReference type="Proteomes" id="UP001212997"/>
    </source>
</evidence>
<name>A0AAD5V6Y1_9APHY</name>
<dbReference type="Proteomes" id="UP001212997">
    <property type="component" value="Unassembled WGS sequence"/>
</dbReference>
<keyword evidence="3" id="KW-1185">Reference proteome</keyword>
<dbReference type="AlphaFoldDB" id="A0AAD5V6Y1"/>